<reference evidence="2 3" key="1">
    <citation type="journal article" date="2012" name="J. Bacteriol.">
        <title>Complete genome sequences of Desulfosporosinus orientis DSM765T, Desulfosporosinus youngiae DSM17734T, Desulfosporosinus meridiei DSM13257T, and Desulfosporosinus acidiphilus DSM22704T.</title>
        <authorList>
            <person name="Pester M."/>
            <person name="Brambilla E."/>
            <person name="Alazard D."/>
            <person name="Rattei T."/>
            <person name="Weinmaier T."/>
            <person name="Han J."/>
            <person name="Lucas S."/>
            <person name="Lapidus A."/>
            <person name="Cheng J.F."/>
            <person name="Goodwin L."/>
            <person name="Pitluck S."/>
            <person name="Peters L."/>
            <person name="Ovchinnikova G."/>
            <person name="Teshima H."/>
            <person name="Detter J.C."/>
            <person name="Han C.S."/>
            <person name="Tapia R."/>
            <person name="Land M.L."/>
            <person name="Hauser L."/>
            <person name="Kyrpides N.C."/>
            <person name="Ivanova N.N."/>
            <person name="Pagani I."/>
            <person name="Huntmann M."/>
            <person name="Wei C.L."/>
            <person name="Davenport K.W."/>
            <person name="Daligault H."/>
            <person name="Chain P.S."/>
            <person name="Chen A."/>
            <person name="Mavromatis K."/>
            <person name="Markowitz V."/>
            <person name="Szeto E."/>
            <person name="Mikhailova N."/>
            <person name="Pati A."/>
            <person name="Wagner M."/>
            <person name="Woyke T."/>
            <person name="Ollivier B."/>
            <person name="Klenk H.P."/>
            <person name="Spring S."/>
            <person name="Loy A."/>
        </authorList>
    </citation>
    <scope>NUCLEOTIDE SEQUENCE [LARGE SCALE GENOMIC DNA]</scope>
    <source>
        <strain evidence="3">DSM 22704 / JCM 16185 / SJ4</strain>
    </source>
</reference>
<evidence type="ECO:0000259" key="1">
    <source>
        <dbReference type="Pfam" id="PF13468"/>
    </source>
</evidence>
<dbReference type="EMBL" id="CP003639">
    <property type="protein sequence ID" value="AFM41451.1"/>
    <property type="molecule type" value="Genomic_DNA"/>
</dbReference>
<accession>I4D6M7</accession>
<evidence type="ECO:0000313" key="2">
    <source>
        <dbReference type="EMBL" id="AFM41451.1"/>
    </source>
</evidence>
<gene>
    <name evidence="2" type="ordered locus">Desaci_2507</name>
</gene>
<dbReference type="Proteomes" id="UP000002892">
    <property type="component" value="Chromosome"/>
</dbReference>
<proteinExistence type="predicted"/>
<dbReference type="KEGG" id="dai:Desaci_2507"/>
<dbReference type="InterPro" id="IPR029068">
    <property type="entry name" value="Glyas_Bleomycin-R_OHBP_Dase"/>
</dbReference>
<organism evidence="2 3">
    <name type="scientific">Desulfosporosinus acidiphilus (strain DSM 22704 / JCM 16185 / SJ4)</name>
    <dbReference type="NCBI Taxonomy" id="646529"/>
    <lineage>
        <taxon>Bacteria</taxon>
        <taxon>Bacillati</taxon>
        <taxon>Bacillota</taxon>
        <taxon>Clostridia</taxon>
        <taxon>Eubacteriales</taxon>
        <taxon>Desulfitobacteriaceae</taxon>
        <taxon>Desulfosporosinus</taxon>
    </lineage>
</organism>
<evidence type="ECO:0000313" key="3">
    <source>
        <dbReference type="Proteomes" id="UP000002892"/>
    </source>
</evidence>
<protein>
    <recommendedName>
        <fullName evidence="1">Glyoxalase-like domain-containing protein</fullName>
    </recommendedName>
</protein>
<dbReference type="Pfam" id="PF13468">
    <property type="entry name" value="Glyoxalase_3"/>
    <property type="match status" value="1"/>
</dbReference>
<dbReference type="SUPFAM" id="SSF54593">
    <property type="entry name" value="Glyoxalase/Bleomycin resistance protein/Dihydroxybiphenyl dioxygenase"/>
    <property type="match status" value="1"/>
</dbReference>
<dbReference type="HOGENOM" id="CLU_072991_1_0_9"/>
<dbReference type="Gene3D" id="3.10.180.10">
    <property type="entry name" value="2,3-Dihydroxybiphenyl 1,2-Dioxygenase, domain 1"/>
    <property type="match status" value="1"/>
</dbReference>
<keyword evidence="3" id="KW-1185">Reference proteome</keyword>
<dbReference type="eggNOG" id="COG0346">
    <property type="taxonomic scope" value="Bacteria"/>
</dbReference>
<feature type="domain" description="Glyoxalase-like" evidence="1">
    <location>
        <begin position="8"/>
        <end position="221"/>
    </location>
</feature>
<name>I4D6M7_DESAJ</name>
<dbReference type="OrthoDB" id="9812467at2"/>
<dbReference type="InterPro" id="IPR025870">
    <property type="entry name" value="Glyoxalase-like_dom"/>
</dbReference>
<dbReference type="STRING" id="646529.Desaci_2507"/>
<dbReference type="RefSeq" id="WP_014827449.1">
    <property type="nucleotide sequence ID" value="NC_018068.1"/>
</dbReference>
<dbReference type="AlphaFoldDB" id="I4D6M7"/>
<sequence>MNAEIKHIHHIGHVVKDMGVALELYQKLGFDCLIPAYPMMAENEGEKPKPLGMANTHITFLRNFIEIATVVKDAGLIPENANLVPIQVPPAVLPKVLENIKRTIETVSKCLARYEGTHILCFFTPDVNASADRFAKCNIGHSGVNAVQRLVETTDGVQIMPVKVLEIDGEDVPEGRLAIADLPPLEILQKQVQMDHPNGAIELVEVILCVTDQEIDNFINRYQQYLGRAVQGDGVTRFIDLESARITIVSESQLSNLFPGEVAPALPGFVGYVVKVRDISATRKYIEGNGFPVMETTKDIFVPSSSALGTVIVFRQIE</sequence>